<dbReference type="Pfam" id="PF13895">
    <property type="entry name" value="Ig_2"/>
    <property type="match status" value="2"/>
</dbReference>
<dbReference type="Proteomes" id="UP001488838">
    <property type="component" value="Unassembled WGS sequence"/>
</dbReference>
<dbReference type="GO" id="GO:0002764">
    <property type="term" value="P:immune response-regulating signaling pathway"/>
    <property type="evidence" value="ECO:0007669"/>
    <property type="project" value="TreeGrafter"/>
</dbReference>
<evidence type="ECO:0000313" key="7">
    <source>
        <dbReference type="Proteomes" id="UP001488838"/>
    </source>
</evidence>
<keyword evidence="4" id="KW-0393">Immunoglobulin domain</keyword>
<evidence type="ECO:0000256" key="1">
    <source>
        <dbReference type="ARBA" id="ARBA00022729"/>
    </source>
</evidence>
<dbReference type="FunFam" id="2.60.40.10:FF:000049">
    <property type="entry name" value="Leukocyte immunoglobulin-like receptor subfamily B member 1"/>
    <property type="match status" value="2"/>
</dbReference>
<accession>A0AAW0I474</accession>
<dbReference type="InterPro" id="IPR007110">
    <property type="entry name" value="Ig-like_dom"/>
</dbReference>
<dbReference type="PROSITE" id="PS50835">
    <property type="entry name" value="IG_LIKE"/>
    <property type="match status" value="1"/>
</dbReference>
<dbReference type="Gene3D" id="2.60.40.10">
    <property type="entry name" value="Immunoglobulins"/>
    <property type="match status" value="4"/>
</dbReference>
<keyword evidence="1" id="KW-0732">Signal</keyword>
<keyword evidence="2" id="KW-1015">Disulfide bond</keyword>
<comment type="caution">
    <text evidence="6">The sequence shown here is derived from an EMBL/GenBank/DDBJ whole genome shotgun (WGS) entry which is preliminary data.</text>
</comment>
<dbReference type="SMART" id="SM00409">
    <property type="entry name" value="IG"/>
    <property type="match status" value="3"/>
</dbReference>
<gene>
    <name evidence="6" type="ORF">U0070_025585</name>
</gene>
<dbReference type="InterPro" id="IPR036179">
    <property type="entry name" value="Ig-like_dom_sf"/>
</dbReference>
<dbReference type="InterPro" id="IPR013783">
    <property type="entry name" value="Ig-like_fold"/>
</dbReference>
<keyword evidence="3" id="KW-0325">Glycoprotein</keyword>
<dbReference type="GO" id="GO:0005886">
    <property type="term" value="C:plasma membrane"/>
    <property type="evidence" value="ECO:0007669"/>
    <property type="project" value="TreeGrafter"/>
</dbReference>
<dbReference type="InterPro" id="IPR003599">
    <property type="entry name" value="Ig_sub"/>
</dbReference>
<dbReference type="InterPro" id="IPR050412">
    <property type="entry name" value="Ig-like_Receptors_ImmuneReg"/>
</dbReference>
<dbReference type="EMBL" id="JBBHLL010000218">
    <property type="protein sequence ID" value="KAK7809176.1"/>
    <property type="molecule type" value="Genomic_DNA"/>
</dbReference>
<evidence type="ECO:0000259" key="5">
    <source>
        <dbReference type="PROSITE" id="PS50835"/>
    </source>
</evidence>
<sequence length="369" mass="41327">LYVGHTDISAAEPLPEPILSAWPSFVVPNKSNVTLECMSFVQDTVCDIERGDTNLDSRTPLSLTERTSKSHLITEVLHRYKFYLIELEQSDAGHYTCKCLGTDVPDVLLLYSDAILILVTEGVSAPVQAQRSERNRPNFSLHDVTLENTGKYSCVYLQIGAPFWASHPSDLLEILVSDFFPKPSLSAWPNSVASENSNVTLWCVSPTPGTQLVLRKAHNLFSESVLDSRLPHHLTEGTAEFHLTNLQPRHAGYYTCEYYRKESSNQSSPSRYLPKPSLRVQHLGQVTAGEKVKLQCQKPHNFTEYKMFTLLKEGTSSPIQLLNSENDTVEFTLQNVTAHDAGRYSCVYLQAEAPFRASHKSEHLDISVA</sequence>
<feature type="non-terminal residue" evidence="6">
    <location>
        <position position="1"/>
    </location>
</feature>
<proteinExistence type="predicted"/>
<protein>
    <recommendedName>
        <fullName evidence="5">Ig-like domain-containing protein</fullName>
    </recommendedName>
</protein>
<dbReference type="PANTHER" id="PTHR11738">
    <property type="entry name" value="MHC CLASS I NK CELL RECEPTOR"/>
    <property type="match status" value="1"/>
</dbReference>
<evidence type="ECO:0000256" key="2">
    <source>
        <dbReference type="ARBA" id="ARBA00023157"/>
    </source>
</evidence>
<dbReference type="PANTHER" id="PTHR11738:SF157">
    <property type="entry name" value="T-CELL-INTERACTING, ACTIVATING RECEPTOR ON MYELOID CELLS PROTEIN 1"/>
    <property type="match status" value="1"/>
</dbReference>
<reference evidence="6 7" key="1">
    <citation type="journal article" date="2023" name="bioRxiv">
        <title>Conserved and derived expression patterns and positive selection on dental genes reveal complex evolutionary context of ever-growing rodent molars.</title>
        <authorList>
            <person name="Calamari Z.T."/>
            <person name="Song A."/>
            <person name="Cohen E."/>
            <person name="Akter M."/>
            <person name="Roy R.D."/>
            <person name="Hallikas O."/>
            <person name="Christensen M.M."/>
            <person name="Li P."/>
            <person name="Marangoni P."/>
            <person name="Jernvall J."/>
            <person name="Klein O.D."/>
        </authorList>
    </citation>
    <scope>NUCLEOTIDE SEQUENCE [LARGE SCALE GENOMIC DNA]</scope>
    <source>
        <strain evidence="6">V071</strain>
    </source>
</reference>
<feature type="non-terminal residue" evidence="6">
    <location>
        <position position="369"/>
    </location>
</feature>
<evidence type="ECO:0000313" key="6">
    <source>
        <dbReference type="EMBL" id="KAK7809176.1"/>
    </source>
</evidence>
<keyword evidence="7" id="KW-1185">Reference proteome</keyword>
<name>A0AAW0I474_MYOGA</name>
<evidence type="ECO:0000256" key="3">
    <source>
        <dbReference type="ARBA" id="ARBA00023180"/>
    </source>
</evidence>
<dbReference type="SUPFAM" id="SSF48726">
    <property type="entry name" value="Immunoglobulin"/>
    <property type="match status" value="4"/>
</dbReference>
<organism evidence="6 7">
    <name type="scientific">Myodes glareolus</name>
    <name type="common">Bank vole</name>
    <name type="synonym">Clethrionomys glareolus</name>
    <dbReference type="NCBI Taxonomy" id="447135"/>
    <lineage>
        <taxon>Eukaryota</taxon>
        <taxon>Metazoa</taxon>
        <taxon>Chordata</taxon>
        <taxon>Craniata</taxon>
        <taxon>Vertebrata</taxon>
        <taxon>Euteleostomi</taxon>
        <taxon>Mammalia</taxon>
        <taxon>Eutheria</taxon>
        <taxon>Euarchontoglires</taxon>
        <taxon>Glires</taxon>
        <taxon>Rodentia</taxon>
        <taxon>Myomorpha</taxon>
        <taxon>Muroidea</taxon>
        <taxon>Cricetidae</taxon>
        <taxon>Arvicolinae</taxon>
        <taxon>Myodes</taxon>
    </lineage>
</organism>
<evidence type="ECO:0000256" key="4">
    <source>
        <dbReference type="ARBA" id="ARBA00023319"/>
    </source>
</evidence>
<feature type="domain" description="Ig-like" evidence="5">
    <location>
        <begin position="274"/>
        <end position="367"/>
    </location>
</feature>
<dbReference type="AlphaFoldDB" id="A0AAW0I474"/>